<dbReference type="InterPro" id="IPR027304">
    <property type="entry name" value="Trigger_fact/SurA_dom_sf"/>
</dbReference>
<dbReference type="PANTHER" id="PTHR47637:SF1">
    <property type="entry name" value="CHAPERONE SURA"/>
    <property type="match status" value="1"/>
</dbReference>
<keyword evidence="6" id="KW-1185">Reference proteome</keyword>
<dbReference type="PANTHER" id="PTHR47637">
    <property type="entry name" value="CHAPERONE SURA"/>
    <property type="match status" value="1"/>
</dbReference>
<dbReference type="Gene3D" id="1.10.4030.10">
    <property type="entry name" value="Porin chaperone SurA, peptide-binding domain"/>
    <property type="match status" value="1"/>
</dbReference>
<dbReference type="InterPro" id="IPR023058">
    <property type="entry name" value="PPIase_PpiC_CS"/>
</dbReference>
<feature type="domain" description="PpiC" evidence="4">
    <location>
        <begin position="181"/>
        <end position="282"/>
    </location>
</feature>
<keyword evidence="2" id="KW-0697">Rotamase</keyword>
<dbReference type="Proteomes" id="UP001154240">
    <property type="component" value="Unassembled WGS sequence"/>
</dbReference>
<dbReference type="GO" id="GO:0003755">
    <property type="term" value="F:peptidyl-prolyl cis-trans isomerase activity"/>
    <property type="evidence" value="ECO:0007669"/>
    <property type="project" value="UniProtKB-KW"/>
</dbReference>
<evidence type="ECO:0000259" key="4">
    <source>
        <dbReference type="PROSITE" id="PS50198"/>
    </source>
</evidence>
<dbReference type="EMBL" id="JAPHEH010000001">
    <property type="protein sequence ID" value="MDG4476592.1"/>
    <property type="molecule type" value="Genomic_DNA"/>
</dbReference>
<evidence type="ECO:0000313" key="6">
    <source>
        <dbReference type="Proteomes" id="UP001154240"/>
    </source>
</evidence>
<reference evidence="5" key="2">
    <citation type="submission" date="2022-10" db="EMBL/GenBank/DDBJ databases">
        <authorList>
            <person name="Aronson H.S."/>
        </authorList>
    </citation>
    <scope>NUCLEOTIDE SEQUENCE</scope>
    <source>
        <strain evidence="5">RS19-109</strain>
    </source>
</reference>
<name>A0A9X4MH89_9BACT</name>
<protein>
    <submittedName>
        <fullName evidence="5">Peptidylprolyl isomerase</fullName>
        <ecNumber evidence="5">5.2.1.8</ecNumber>
    </submittedName>
</protein>
<dbReference type="InterPro" id="IPR050280">
    <property type="entry name" value="OMP_Chaperone_SurA"/>
</dbReference>
<dbReference type="PROSITE" id="PS50198">
    <property type="entry name" value="PPIC_PPIASE_2"/>
    <property type="match status" value="1"/>
</dbReference>
<dbReference type="Pfam" id="PF13616">
    <property type="entry name" value="Rotamase_3"/>
    <property type="match status" value="1"/>
</dbReference>
<sequence>MQFGKIHKAVLVSFALGATVVFATTLWAKPEKKAQEVAALVNGEPIVAAAVQGEINGILGRFQAQGRKPSETEMATLRESVLDKMIKLELLSQESKKAGVTVGSTEIDTEMKGYKKGFADDKAFAKALSEAGLTEVELRKQVGKNLTIQKFIDTKFKGKAQVTEAEAKDFYNNNQDKFVQPEMAHARHILINAKETESKADKDRKRAKLVQIQKQLKGGADFAELAKQYSDCPSKERGGDLGFFPRGQMVKPFDQAVFKMMPGDTSDIVETEFGYHLIKLEEKKPAKTVSFDEAKAKITAYLTQEKVTSNIETFLAQVKSKATIKILTPTAKK</sequence>
<dbReference type="Gene3D" id="3.10.50.40">
    <property type="match status" value="1"/>
</dbReference>
<keyword evidence="1 3" id="KW-0732">Signal</keyword>
<evidence type="ECO:0000256" key="2">
    <source>
        <dbReference type="PROSITE-ProRule" id="PRU00278"/>
    </source>
</evidence>
<dbReference type="EC" id="5.2.1.8" evidence="5"/>
<feature type="signal peptide" evidence="3">
    <location>
        <begin position="1"/>
        <end position="23"/>
    </location>
</feature>
<dbReference type="SUPFAM" id="SSF109998">
    <property type="entry name" value="Triger factor/SurA peptide-binding domain-like"/>
    <property type="match status" value="1"/>
</dbReference>
<keyword evidence="2 5" id="KW-0413">Isomerase</keyword>
<dbReference type="SUPFAM" id="SSF54534">
    <property type="entry name" value="FKBP-like"/>
    <property type="match status" value="1"/>
</dbReference>
<evidence type="ECO:0000313" key="5">
    <source>
        <dbReference type="EMBL" id="MDG4476592.1"/>
    </source>
</evidence>
<accession>A0A9X4MH89</accession>
<dbReference type="InterPro" id="IPR046357">
    <property type="entry name" value="PPIase_dom_sf"/>
</dbReference>
<dbReference type="PROSITE" id="PS01096">
    <property type="entry name" value="PPIC_PPIASE_1"/>
    <property type="match status" value="1"/>
</dbReference>
<gene>
    <name evidence="5" type="ORF">OLX77_10555</name>
</gene>
<reference evidence="5" key="1">
    <citation type="journal article" date="2022" name="bioRxiv">
        <title>Thiovibrio frasassiensisgen. nov., sp. nov., an autotrophic, elemental sulfur disproportionating bacterium isolated from sulfidic karst sediment, and proposal of Thiovibrionaceae fam. nov.</title>
        <authorList>
            <person name="Aronson H."/>
            <person name="Thomas C."/>
            <person name="Bhattacharyya M."/>
            <person name="Eckstein S."/>
            <person name="Jensen S."/>
            <person name="Barco R."/>
            <person name="Macalady J."/>
            <person name="Amend J."/>
        </authorList>
    </citation>
    <scope>NUCLEOTIDE SEQUENCE</scope>
    <source>
        <strain evidence="5">RS19-109</strain>
    </source>
</reference>
<evidence type="ECO:0000256" key="3">
    <source>
        <dbReference type="SAM" id="SignalP"/>
    </source>
</evidence>
<dbReference type="AlphaFoldDB" id="A0A9X4MH89"/>
<comment type="caution">
    <text evidence="5">The sequence shown here is derived from an EMBL/GenBank/DDBJ whole genome shotgun (WGS) entry which is preliminary data.</text>
</comment>
<feature type="chain" id="PRO_5040850578" evidence="3">
    <location>
        <begin position="24"/>
        <end position="333"/>
    </location>
</feature>
<organism evidence="5 6">
    <name type="scientific">Thiovibrio frasassiensis</name>
    <dbReference type="NCBI Taxonomy" id="2984131"/>
    <lineage>
        <taxon>Bacteria</taxon>
        <taxon>Pseudomonadati</taxon>
        <taxon>Thermodesulfobacteriota</taxon>
        <taxon>Desulfobulbia</taxon>
        <taxon>Desulfobulbales</taxon>
        <taxon>Thiovibrionaceae</taxon>
        <taxon>Thiovibrio</taxon>
    </lineage>
</organism>
<dbReference type="RefSeq" id="WP_371877475.1">
    <property type="nucleotide sequence ID" value="NZ_JAPHEH010000001.1"/>
</dbReference>
<evidence type="ECO:0000256" key="1">
    <source>
        <dbReference type="ARBA" id="ARBA00022729"/>
    </source>
</evidence>
<proteinExistence type="predicted"/>
<dbReference type="InterPro" id="IPR000297">
    <property type="entry name" value="PPIase_PpiC"/>
</dbReference>
<dbReference type="Pfam" id="PF13624">
    <property type="entry name" value="SurA_N_3"/>
    <property type="match status" value="1"/>
</dbReference>